<keyword evidence="1" id="KW-0805">Transcription regulation</keyword>
<dbReference type="InterPro" id="IPR005143">
    <property type="entry name" value="TF_LuxR_autoind-bd_dom"/>
</dbReference>
<dbReference type="PROSITE" id="PS50043">
    <property type="entry name" value="HTH_LUXR_2"/>
    <property type="match status" value="1"/>
</dbReference>
<dbReference type="SUPFAM" id="SSF46894">
    <property type="entry name" value="C-terminal effector domain of the bipartite response regulators"/>
    <property type="match status" value="1"/>
</dbReference>
<dbReference type="PROSITE" id="PS00622">
    <property type="entry name" value="HTH_LUXR_1"/>
    <property type="match status" value="1"/>
</dbReference>
<dbReference type="RefSeq" id="WP_250080955.1">
    <property type="nucleotide sequence ID" value="NZ_JAMJPJ010000009.1"/>
</dbReference>
<evidence type="ECO:0000256" key="1">
    <source>
        <dbReference type="ARBA" id="ARBA00023015"/>
    </source>
</evidence>
<dbReference type="CDD" id="cd06170">
    <property type="entry name" value="LuxR_C_like"/>
    <property type="match status" value="1"/>
</dbReference>
<dbReference type="PANTHER" id="PTHR44688:SF16">
    <property type="entry name" value="DNA-BINDING TRANSCRIPTIONAL ACTIVATOR DEVR_DOSR"/>
    <property type="match status" value="1"/>
</dbReference>
<evidence type="ECO:0000259" key="4">
    <source>
        <dbReference type="PROSITE" id="PS50043"/>
    </source>
</evidence>
<dbReference type="Pfam" id="PF00196">
    <property type="entry name" value="GerE"/>
    <property type="match status" value="1"/>
</dbReference>
<dbReference type="InterPro" id="IPR036693">
    <property type="entry name" value="TF_LuxR_autoind-bd_dom_sf"/>
</dbReference>
<keyword evidence="2" id="KW-0238">DNA-binding</keyword>
<evidence type="ECO:0000313" key="5">
    <source>
        <dbReference type="EMBL" id="MCL7929912.1"/>
    </source>
</evidence>
<name>A0ABT0SQ58_9GAMM</name>
<proteinExistence type="predicted"/>
<feature type="domain" description="HTH luxR-type" evidence="4">
    <location>
        <begin position="154"/>
        <end position="219"/>
    </location>
</feature>
<dbReference type="Proteomes" id="UP001165308">
    <property type="component" value="Unassembled WGS sequence"/>
</dbReference>
<dbReference type="Gene3D" id="3.30.450.80">
    <property type="entry name" value="Transcription factor LuxR-like, autoinducer-binding domain"/>
    <property type="match status" value="1"/>
</dbReference>
<dbReference type="InterPro" id="IPR016032">
    <property type="entry name" value="Sig_transdc_resp-reg_C-effctor"/>
</dbReference>
<dbReference type="PRINTS" id="PR00038">
    <property type="entry name" value="HTHLUXR"/>
</dbReference>
<dbReference type="EMBL" id="JAMJPJ010000009">
    <property type="protein sequence ID" value="MCL7929912.1"/>
    <property type="molecule type" value="Genomic_DNA"/>
</dbReference>
<evidence type="ECO:0000256" key="3">
    <source>
        <dbReference type="ARBA" id="ARBA00023163"/>
    </source>
</evidence>
<dbReference type="InterPro" id="IPR000792">
    <property type="entry name" value="Tscrpt_reg_LuxR_C"/>
</dbReference>
<dbReference type="Gene3D" id="1.10.10.10">
    <property type="entry name" value="Winged helix-like DNA-binding domain superfamily/Winged helix DNA-binding domain"/>
    <property type="match status" value="1"/>
</dbReference>
<dbReference type="SMART" id="SM00421">
    <property type="entry name" value="HTH_LUXR"/>
    <property type="match status" value="1"/>
</dbReference>
<evidence type="ECO:0000313" key="6">
    <source>
        <dbReference type="Proteomes" id="UP001165308"/>
    </source>
</evidence>
<gene>
    <name evidence="5" type="ORF">M8006_07970</name>
</gene>
<reference evidence="5" key="1">
    <citation type="submission" date="2022-05" db="EMBL/GenBank/DDBJ databases">
        <title>Halomonas geminus sp. nov. and Halomonas llamarensis sp. nov. isolated from high-altitude salars of the Atacama Desert.</title>
        <authorList>
            <person name="Hintersatz C."/>
            <person name="Rojas L.A."/>
            <person name="Wei T.-S."/>
            <person name="Kutschke S."/>
            <person name="Lehmann F."/>
            <person name="Jain R."/>
            <person name="Pollmann K."/>
        </authorList>
    </citation>
    <scope>NUCLEOTIDE SEQUENCE</scope>
    <source>
        <strain evidence="5">ATCHA</strain>
    </source>
</reference>
<comment type="caution">
    <text evidence="5">The sequence shown here is derived from an EMBL/GenBank/DDBJ whole genome shotgun (WGS) entry which is preliminary data.</text>
</comment>
<dbReference type="Pfam" id="PF03472">
    <property type="entry name" value="Autoind_bind"/>
    <property type="match status" value="1"/>
</dbReference>
<protein>
    <submittedName>
        <fullName evidence="5">LuxR family transcriptional regulator</fullName>
    </submittedName>
</protein>
<dbReference type="SUPFAM" id="SSF75516">
    <property type="entry name" value="Pheromone-binding domain of LuxR-like quorum-sensing transcription factors"/>
    <property type="match status" value="1"/>
</dbReference>
<accession>A0ABT0SQ58</accession>
<keyword evidence="6" id="KW-1185">Reference proteome</keyword>
<organism evidence="5 6">
    <name type="scientific">Halomonas llamarensis</name>
    <dbReference type="NCBI Taxonomy" id="2945104"/>
    <lineage>
        <taxon>Bacteria</taxon>
        <taxon>Pseudomonadati</taxon>
        <taxon>Pseudomonadota</taxon>
        <taxon>Gammaproteobacteria</taxon>
        <taxon>Oceanospirillales</taxon>
        <taxon>Halomonadaceae</taxon>
        <taxon>Halomonas</taxon>
    </lineage>
</organism>
<keyword evidence="3" id="KW-0804">Transcription</keyword>
<dbReference type="InterPro" id="IPR036388">
    <property type="entry name" value="WH-like_DNA-bd_sf"/>
</dbReference>
<sequence>MERELNRFGIRCYAYFVKSKRDNGAPLVVSNYPNEWVNQYSRDNLYRHDPVINFGMQRVAPYAWSEALNGTNNSVFNLSREFNIESGFSFPLHDPKSRFAALSICNRDQDPEFANNVSRSMNTLMMLFLKSHEALAKLIPSPNPVQEEISCTNDSKVIFKLTEREIDVLSWASQGKTYSEVSIILGITVRTVKFHIENIINKLDVSNAKHAIYKAKHYGII</sequence>
<evidence type="ECO:0000256" key="2">
    <source>
        <dbReference type="ARBA" id="ARBA00023125"/>
    </source>
</evidence>
<dbReference type="PANTHER" id="PTHR44688">
    <property type="entry name" value="DNA-BINDING TRANSCRIPTIONAL ACTIVATOR DEVR_DOSR"/>
    <property type="match status" value="1"/>
</dbReference>